<evidence type="ECO:0000256" key="5">
    <source>
        <dbReference type="SAM" id="Phobius"/>
    </source>
</evidence>
<dbReference type="InterPro" id="IPR053153">
    <property type="entry name" value="APC_K+_Transporter"/>
</dbReference>
<evidence type="ECO:0000313" key="6">
    <source>
        <dbReference type="EMBL" id="MFB2878128.1"/>
    </source>
</evidence>
<keyword evidence="3 5" id="KW-1133">Transmembrane helix</keyword>
<evidence type="ECO:0000256" key="4">
    <source>
        <dbReference type="ARBA" id="ARBA00023136"/>
    </source>
</evidence>
<evidence type="ECO:0000256" key="3">
    <source>
        <dbReference type="ARBA" id="ARBA00022989"/>
    </source>
</evidence>
<protein>
    <submittedName>
        <fullName evidence="6">APC family permease</fullName>
    </submittedName>
</protein>
<feature type="transmembrane region" description="Helical" evidence="5">
    <location>
        <begin position="408"/>
        <end position="426"/>
    </location>
</feature>
<feature type="transmembrane region" description="Helical" evidence="5">
    <location>
        <begin position="432"/>
        <end position="451"/>
    </location>
</feature>
<feature type="transmembrane region" description="Helical" evidence="5">
    <location>
        <begin position="212"/>
        <end position="241"/>
    </location>
</feature>
<evidence type="ECO:0000256" key="2">
    <source>
        <dbReference type="ARBA" id="ARBA00022692"/>
    </source>
</evidence>
<comment type="caution">
    <text evidence="6">The sequence shown here is derived from an EMBL/GenBank/DDBJ whole genome shotgun (WGS) entry which is preliminary data.</text>
</comment>
<organism evidence="6 7">
    <name type="scientific">Floridaenema aerugineum BLCC-F46</name>
    <dbReference type="NCBI Taxonomy" id="3153654"/>
    <lineage>
        <taxon>Bacteria</taxon>
        <taxon>Bacillati</taxon>
        <taxon>Cyanobacteriota</taxon>
        <taxon>Cyanophyceae</taxon>
        <taxon>Oscillatoriophycideae</taxon>
        <taxon>Aerosakkonematales</taxon>
        <taxon>Aerosakkonemataceae</taxon>
        <taxon>Floridanema</taxon>
        <taxon>Floridanema aerugineum</taxon>
    </lineage>
</organism>
<accession>A0ABV4X7G9</accession>
<sequence>MAFYAQLKEFILGESLPTSAHAEERLSKAAALAVLSSDALSSVAYATEEILLVLVAAGSGALGWSLPIASGIVILLVIVVMSYRQTIRAYPKGGGSYIVARENLGLYPGLVAAASLMIDYILTVAVSVSAGTAALTSAIPALQNFTVELCLIFVFLIMVANLRGVRESGRIFMIPTYTFVVCIFILLIIGFYQKLTGHIPQSYPVIPAKESLSLFFVLRAFAAGCTALTGVEAISDGVLAFKPPEWKNARTTLLYMGEILLIMFLGITLLTNAYHIAPESGQTIISLLGREILGYHNPFYYFIQIATLLILLLAANTSFADFPRLCYFLARDGFLPRQLALLGDRLVYSNGIIFLSIFAAIVIIVFRGQVNAVIPLYAVGVFTSFTLSQAGMVRHWFKEKTSGWKASALMNSLGALATTLVLGVIVSTKFFLGAWLVVVAIPLVVILFINIHNHYQFVADRLSIQGFAPSNYFIRRPKGNTIAHPTVVIVGQLHQGTIEALNYARSIADEIVAIHVDIGSTNRAKLQERWQTLEADIPLVILDSPYRSVISPIVQFVDEFENKHQGLLSTVIIPAFVTRNWWENLLHNQTTLFLKLALRAKKGRVVTTVRYFL</sequence>
<dbReference type="Pfam" id="PF13520">
    <property type="entry name" value="AA_permease_2"/>
    <property type="match status" value="1"/>
</dbReference>
<feature type="transmembrane region" description="Helical" evidence="5">
    <location>
        <begin position="372"/>
        <end position="396"/>
    </location>
</feature>
<gene>
    <name evidence="6" type="ORF">ACE1CC_14845</name>
</gene>
<keyword evidence="7" id="KW-1185">Reference proteome</keyword>
<feature type="transmembrane region" description="Helical" evidence="5">
    <location>
        <begin position="171"/>
        <end position="192"/>
    </location>
</feature>
<feature type="transmembrane region" description="Helical" evidence="5">
    <location>
        <begin position="253"/>
        <end position="277"/>
    </location>
</feature>
<reference evidence="6 7" key="1">
    <citation type="submission" date="2024-09" db="EMBL/GenBank/DDBJ databases">
        <title>Floridaenema gen nov. (Aerosakkonemataceae, Aerosakkonematales ord. nov., Cyanobacteria) from benthic tropical and subtropical fresh waters, with the description of four new species.</title>
        <authorList>
            <person name="Moretto J.A."/>
            <person name="Berthold D.E."/>
            <person name="Lefler F.W."/>
            <person name="Huang I.-S."/>
            <person name="Laughinghouse H. IV."/>
        </authorList>
    </citation>
    <scope>NUCLEOTIDE SEQUENCE [LARGE SCALE GENOMIC DNA]</scope>
    <source>
        <strain evidence="6 7">BLCC-F46</strain>
    </source>
</reference>
<feature type="transmembrane region" description="Helical" evidence="5">
    <location>
        <begin position="50"/>
        <end position="83"/>
    </location>
</feature>
<feature type="transmembrane region" description="Helical" evidence="5">
    <location>
        <begin position="138"/>
        <end position="159"/>
    </location>
</feature>
<dbReference type="Gene3D" id="1.20.1740.10">
    <property type="entry name" value="Amino acid/polyamine transporter I"/>
    <property type="match status" value="1"/>
</dbReference>
<evidence type="ECO:0000256" key="1">
    <source>
        <dbReference type="ARBA" id="ARBA00004141"/>
    </source>
</evidence>
<feature type="transmembrane region" description="Helical" evidence="5">
    <location>
        <begin position="297"/>
        <end position="315"/>
    </location>
</feature>
<dbReference type="Proteomes" id="UP001576774">
    <property type="component" value="Unassembled WGS sequence"/>
</dbReference>
<dbReference type="InterPro" id="IPR002293">
    <property type="entry name" value="AA/rel_permease1"/>
</dbReference>
<proteinExistence type="predicted"/>
<feature type="transmembrane region" description="Helical" evidence="5">
    <location>
        <begin position="104"/>
        <end position="126"/>
    </location>
</feature>
<keyword evidence="2 5" id="KW-0812">Transmembrane</keyword>
<dbReference type="RefSeq" id="WP_413271210.1">
    <property type="nucleotide sequence ID" value="NZ_JBHFNQ010000112.1"/>
</dbReference>
<feature type="transmembrane region" description="Helical" evidence="5">
    <location>
        <begin position="346"/>
        <end position="366"/>
    </location>
</feature>
<dbReference type="PANTHER" id="PTHR47704">
    <property type="entry name" value="POTASSIUM TRANSPORTER KIMA"/>
    <property type="match status" value="1"/>
</dbReference>
<keyword evidence="4 5" id="KW-0472">Membrane</keyword>
<name>A0ABV4X7G9_9CYAN</name>
<dbReference type="PANTHER" id="PTHR47704:SF1">
    <property type="entry name" value="POTASSIUM TRANSPORTER KIMA"/>
    <property type="match status" value="1"/>
</dbReference>
<evidence type="ECO:0000313" key="7">
    <source>
        <dbReference type="Proteomes" id="UP001576774"/>
    </source>
</evidence>
<dbReference type="EMBL" id="JBHFNQ010000112">
    <property type="protein sequence ID" value="MFB2878128.1"/>
    <property type="molecule type" value="Genomic_DNA"/>
</dbReference>
<comment type="subcellular location">
    <subcellularLocation>
        <location evidence="1">Membrane</location>
        <topology evidence="1">Multi-pass membrane protein</topology>
    </subcellularLocation>
</comment>